<organism evidence="1">
    <name type="scientific">Arundo donax</name>
    <name type="common">Giant reed</name>
    <name type="synonym">Donax arundinaceus</name>
    <dbReference type="NCBI Taxonomy" id="35708"/>
    <lineage>
        <taxon>Eukaryota</taxon>
        <taxon>Viridiplantae</taxon>
        <taxon>Streptophyta</taxon>
        <taxon>Embryophyta</taxon>
        <taxon>Tracheophyta</taxon>
        <taxon>Spermatophyta</taxon>
        <taxon>Magnoliopsida</taxon>
        <taxon>Liliopsida</taxon>
        <taxon>Poales</taxon>
        <taxon>Poaceae</taxon>
        <taxon>PACMAD clade</taxon>
        <taxon>Arundinoideae</taxon>
        <taxon>Arundineae</taxon>
        <taxon>Arundo</taxon>
    </lineage>
</organism>
<sequence>MQLLPMTSQMAQKHVLKIAAIGISLRFVC</sequence>
<dbReference type="AlphaFoldDB" id="A0A0A9EG69"/>
<name>A0A0A9EG69_ARUDO</name>
<reference evidence="1" key="2">
    <citation type="journal article" date="2015" name="Data Brief">
        <title>Shoot transcriptome of the giant reed, Arundo donax.</title>
        <authorList>
            <person name="Barrero R.A."/>
            <person name="Guerrero F.D."/>
            <person name="Moolhuijzen P."/>
            <person name="Goolsby J.A."/>
            <person name="Tidwell J."/>
            <person name="Bellgard S.E."/>
            <person name="Bellgard M.I."/>
        </authorList>
    </citation>
    <scope>NUCLEOTIDE SEQUENCE</scope>
    <source>
        <tissue evidence="1">Shoot tissue taken approximately 20 cm above the soil surface</tissue>
    </source>
</reference>
<dbReference type="EMBL" id="GBRH01201025">
    <property type="protein sequence ID" value="JAD96870.1"/>
    <property type="molecule type" value="Transcribed_RNA"/>
</dbReference>
<accession>A0A0A9EG69</accession>
<protein>
    <submittedName>
        <fullName evidence="1">Uncharacterized protein</fullName>
    </submittedName>
</protein>
<proteinExistence type="predicted"/>
<evidence type="ECO:0000313" key="1">
    <source>
        <dbReference type="EMBL" id="JAD96870.1"/>
    </source>
</evidence>
<reference evidence="1" key="1">
    <citation type="submission" date="2014-09" db="EMBL/GenBank/DDBJ databases">
        <authorList>
            <person name="Magalhaes I.L.F."/>
            <person name="Oliveira U."/>
            <person name="Santos F.R."/>
            <person name="Vidigal T.H.D.A."/>
            <person name="Brescovit A.D."/>
            <person name="Santos A.J."/>
        </authorList>
    </citation>
    <scope>NUCLEOTIDE SEQUENCE</scope>
    <source>
        <tissue evidence="1">Shoot tissue taken approximately 20 cm above the soil surface</tissue>
    </source>
</reference>